<dbReference type="PANTHER" id="PTHR31541">
    <property type="entry name" value="B3 DOMAIN PLANT PROTEIN-RELATED"/>
    <property type="match status" value="1"/>
</dbReference>
<dbReference type="Proteomes" id="UP001632038">
    <property type="component" value="Unassembled WGS sequence"/>
</dbReference>
<organism evidence="7 8">
    <name type="scientific">Castilleja foliolosa</name>
    <dbReference type="NCBI Taxonomy" id="1961234"/>
    <lineage>
        <taxon>Eukaryota</taxon>
        <taxon>Viridiplantae</taxon>
        <taxon>Streptophyta</taxon>
        <taxon>Embryophyta</taxon>
        <taxon>Tracheophyta</taxon>
        <taxon>Spermatophyta</taxon>
        <taxon>Magnoliopsida</taxon>
        <taxon>eudicotyledons</taxon>
        <taxon>Gunneridae</taxon>
        <taxon>Pentapetalae</taxon>
        <taxon>asterids</taxon>
        <taxon>lamiids</taxon>
        <taxon>Lamiales</taxon>
        <taxon>Orobanchaceae</taxon>
        <taxon>Pedicularideae</taxon>
        <taxon>Castillejinae</taxon>
        <taxon>Castilleja</taxon>
    </lineage>
</organism>
<evidence type="ECO:0000256" key="2">
    <source>
        <dbReference type="ARBA" id="ARBA00023015"/>
    </source>
</evidence>
<dbReference type="SUPFAM" id="SSF101936">
    <property type="entry name" value="DNA-binding pseudobarrel domain"/>
    <property type="match status" value="1"/>
</dbReference>
<comment type="subcellular location">
    <subcellularLocation>
        <location evidence="1">Nucleus</location>
    </subcellularLocation>
</comment>
<accession>A0ABD3D2H2</accession>
<keyword evidence="4" id="KW-0804">Transcription</keyword>
<dbReference type="InterPro" id="IPR015300">
    <property type="entry name" value="DNA-bd_pseudobarrel_sf"/>
</dbReference>
<evidence type="ECO:0000313" key="7">
    <source>
        <dbReference type="EMBL" id="KAL3636198.1"/>
    </source>
</evidence>
<dbReference type="GO" id="GO:0005634">
    <property type="term" value="C:nucleus"/>
    <property type="evidence" value="ECO:0007669"/>
    <property type="project" value="UniProtKB-SubCell"/>
</dbReference>
<keyword evidence="3" id="KW-0238">DNA-binding</keyword>
<dbReference type="EMBL" id="JAVIJP010000027">
    <property type="protein sequence ID" value="KAL3636198.1"/>
    <property type="molecule type" value="Genomic_DNA"/>
</dbReference>
<evidence type="ECO:0000256" key="4">
    <source>
        <dbReference type="ARBA" id="ARBA00023163"/>
    </source>
</evidence>
<evidence type="ECO:0008006" key="9">
    <source>
        <dbReference type="Google" id="ProtNLM"/>
    </source>
</evidence>
<sequence length="169" mass="19612">MRLRKKNNSLVNELDNHHAYNNHDLPPKKRLSNRRTKPEINNPTVMIGRERVFFIERVLNKSDMDKGQNRLSMPCNQVRVRGFFTSEEMDKLWASSSSYVDAKMIDPRGEEYEIKLNVRKSGTNTYSYAFGKPWNEVNDDNGFRVGTVLKVWARRGEAGKPCFVLEKSG</sequence>
<evidence type="ECO:0000256" key="1">
    <source>
        <dbReference type="ARBA" id="ARBA00004123"/>
    </source>
</evidence>
<comment type="caution">
    <text evidence="7">The sequence shown here is derived from an EMBL/GenBank/DDBJ whole genome shotgun (WGS) entry which is preliminary data.</text>
</comment>
<evidence type="ECO:0000256" key="6">
    <source>
        <dbReference type="SAM" id="MobiDB-lite"/>
    </source>
</evidence>
<evidence type="ECO:0000313" key="8">
    <source>
        <dbReference type="Proteomes" id="UP001632038"/>
    </source>
</evidence>
<keyword evidence="8" id="KW-1185">Reference proteome</keyword>
<proteinExistence type="predicted"/>
<dbReference type="GO" id="GO:0003677">
    <property type="term" value="F:DNA binding"/>
    <property type="evidence" value="ECO:0007669"/>
    <property type="project" value="UniProtKB-KW"/>
</dbReference>
<reference evidence="8" key="1">
    <citation type="journal article" date="2024" name="IScience">
        <title>Strigolactones Initiate the Formation of Haustorium-like Structures in Castilleja.</title>
        <authorList>
            <person name="Buerger M."/>
            <person name="Peterson D."/>
            <person name="Chory J."/>
        </authorList>
    </citation>
    <scope>NUCLEOTIDE SEQUENCE [LARGE SCALE GENOMIC DNA]</scope>
</reference>
<dbReference type="InterPro" id="IPR005508">
    <property type="entry name" value="At2g31720-like"/>
</dbReference>
<dbReference type="Gene3D" id="2.40.330.10">
    <property type="entry name" value="DNA-binding pseudobarrel domain"/>
    <property type="match status" value="1"/>
</dbReference>
<name>A0ABD3D2H2_9LAMI</name>
<evidence type="ECO:0000256" key="5">
    <source>
        <dbReference type="ARBA" id="ARBA00023242"/>
    </source>
</evidence>
<gene>
    <name evidence="7" type="ORF">CASFOL_020745</name>
</gene>
<dbReference type="PANTHER" id="PTHR31541:SF60">
    <property type="entry name" value="TF-B3 DOMAIN-CONTAINING PROTEIN"/>
    <property type="match status" value="1"/>
</dbReference>
<protein>
    <recommendedName>
        <fullName evidence="9">TF-B3 domain-containing protein</fullName>
    </recommendedName>
</protein>
<dbReference type="AlphaFoldDB" id="A0ABD3D2H2"/>
<keyword evidence="2" id="KW-0805">Transcription regulation</keyword>
<evidence type="ECO:0000256" key="3">
    <source>
        <dbReference type="ARBA" id="ARBA00023125"/>
    </source>
</evidence>
<feature type="region of interest" description="Disordered" evidence="6">
    <location>
        <begin position="1"/>
        <end position="40"/>
    </location>
</feature>
<dbReference type="Pfam" id="PF03754">
    <property type="entry name" value="At2g31720-like"/>
    <property type="match status" value="1"/>
</dbReference>
<keyword evidence="5" id="KW-0539">Nucleus</keyword>